<dbReference type="InterPro" id="IPR016195">
    <property type="entry name" value="Pol/histidinol_Pase-like"/>
</dbReference>
<dbReference type="Gene3D" id="3.40.50.300">
    <property type="entry name" value="P-loop containing nucleotide triphosphate hydrolases"/>
    <property type="match status" value="1"/>
</dbReference>
<comment type="caution">
    <text evidence="1">The sequence shown here is derived from an EMBL/GenBank/DDBJ whole genome shotgun (WGS) entry which is preliminary data.</text>
</comment>
<gene>
    <name evidence="1" type="ORF">E3J38_06520</name>
</gene>
<reference evidence="1 2" key="1">
    <citation type="submission" date="2019-03" db="EMBL/GenBank/DDBJ databases">
        <title>Metabolic potential of uncultured bacteria and archaea associated with petroleum seepage in deep-sea sediments.</title>
        <authorList>
            <person name="Dong X."/>
            <person name="Hubert C."/>
        </authorList>
    </citation>
    <scope>NUCLEOTIDE SEQUENCE [LARGE SCALE GENOMIC DNA]</scope>
    <source>
        <strain evidence="1">E29_bin36</strain>
    </source>
</reference>
<sequence length="676" mass="76600">MKKIDLHIHTVPALSDSPFTFDLTMLIQYVSEAALDAIAITNHDIFDRPQYETIAEALNIVVFPGLEVTLDCGHLLIIGNITNLDTFDDHARQVSARITQLGDSISVDELIGIFRNLDESLVIPHYDKRPAIKREALEPIASYVSAGEVDSAKKFIRAIKDETKPTPVLFSDVRISENMTAFPTRQTFVDCGELTLRALKTCLQDKGKVALSETHGNRLFQVLDDGQMLSTGLNVLLGERSTGKTYTLDRINASHDNVKYIRQFSLVQQDDAACAREFSEDLKRTRSQFIEEFLSGFKVVLNDVMNVDLRADERAVEDYLSTLLEAAEEVDRRDAFSNTALFHETEFPISEDKVLIALIGSVRQVIENVEYREIIVKHVDVDSLKRLAVELIELLWEKKLDGKKKRFVNGLVRDIQAGLRRRTSAVQVQDVDLYKVSLNERKVERFSEIVKCLQEEATISEESIQGFRILATKGSFGGAGELKSASGIKTAFREAFEQYERTYAYLQMLLDKEDLSRSELYKLFTKITYRILNADGFEVSGGERSEFRLLQEIKDAQNYDMLLLDEPESSFDNMFLRSDVNRMIKEVSQTMPVVVVTHNSTVGASVGADYLLYASKEIEGNDVVYRVYAGHPTDLSLHSVDGKTINNYLITLNTLEAGQDAYDDRRRRYEALKNRR</sequence>
<keyword evidence="1" id="KW-0808">Transferase</keyword>
<dbReference type="CDD" id="cd07432">
    <property type="entry name" value="PHP_HisPPase"/>
    <property type="match status" value="1"/>
</dbReference>
<dbReference type="SUPFAM" id="SSF52540">
    <property type="entry name" value="P-loop containing nucleoside triphosphate hydrolases"/>
    <property type="match status" value="1"/>
</dbReference>
<dbReference type="CDD" id="cd00267">
    <property type="entry name" value="ABC_ATPase"/>
    <property type="match status" value="1"/>
</dbReference>
<accession>A0A523XLZ8</accession>
<dbReference type="Gene3D" id="3.20.20.140">
    <property type="entry name" value="Metal-dependent hydrolases"/>
    <property type="match status" value="1"/>
</dbReference>
<dbReference type="InterPro" id="IPR027417">
    <property type="entry name" value="P-loop_NTPase"/>
</dbReference>
<dbReference type="Proteomes" id="UP000315534">
    <property type="component" value="Unassembled WGS sequence"/>
</dbReference>
<dbReference type="AlphaFoldDB" id="A0A523XLZ8"/>
<protein>
    <submittedName>
        <fullName evidence="1">Phosphotransferase</fullName>
    </submittedName>
</protein>
<dbReference type="EMBL" id="SOIP01000382">
    <property type="protein sequence ID" value="TET79949.1"/>
    <property type="molecule type" value="Genomic_DNA"/>
</dbReference>
<dbReference type="SUPFAM" id="SSF89550">
    <property type="entry name" value="PHP domain-like"/>
    <property type="match status" value="1"/>
</dbReference>
<evidence type="ECO:0000313" key="1">
    <source>
        <dbReference type="EMBL" id="TET79949.1"/>
    </source>
</evidence>
<organism evidence="1 2">
    <name type="scientific">candidate division TA06 bacterium</name>
    <dbReference type="NCBI Taxonomy" id="2250710"/>
    <lineage>
        <taxon>Bacteria</taxon>
        <taxon>Bacteria division TA06</taxon>
    </lineage>
</organism>
<proteinExistence type="predicted"/>
<name>A0A523XLZ8_UNCT6</name>
<evidence type="ECO:0000313" key="2">
    <source>
        <dbReference type="Proteomes" id="UP000315534"/>
    </source>
</evidence>
<dbReference type="GO" id="GO:0016740">
    <property type="term" value="F:transferase activity"/>
    <property type="evidence" value="ECO:0007669"/>
    <property type="project" value="UniProtKB-KW"/>
</dbReference>